<evidence type="ECO:0000313" key="2">
    <source>
        <dbReference type="EMBL" id="SDO76423.1"/>
    </source>
</evidence>
<evidence type="ECO:0000313" key="3">
    <source>
        <dbReference type="Proteomes" id="UP000198597"/>
    </source>
</evidence>
<sequence>MEELLKAQGLTEEQIKAVMAGMVTNKIYTTSLENADERYNKLKGQKEDTEGQLNTANTTITDLKKNNKDNEILQATIKTREGTIATLKTDSDAKIKNLTINTAIDKVLATNKAKHSDLLASKFDREKLIVAEDGKITGLDEQFKGIKETYKDLFEETIAGKTPANNGGAQVNNTYETLMNNSDTMTAEEVAAQFMAMKK</sequence>
<dbReference type="STRING" id="94869.SAMN04488529_101353"/>
<gene>
    <name evidence="2" type="ORF">SAMN04488529_101353</name>
</gene>
<protein>
    <submittedName>
        <fullName evidence="2">Phage minor structural protein GP20</fullName>
    </submittedName>
</protein>
<dbReference type="Pfam" id="PF06810">
    <property type="entry name" value="Phage_scaffold"/>
    <property type="match status" value="1"/>
</dbReference>
<accession>A0A1H0M7L9</accession>
<dbReference type="RefSeq" id="WP_242873912.1">
    <property type="nucleotide sequence ID" value="NZ_FNJM01000001.1"/>
</dbReference>
<dbReference type="AlphaFoldDB" id="A0A1H0M7L9"/>
<dbReference type="Proteomes" id="UP000198597">
    <property type="component" value="Unassembled WGS sequence"/>
</dbReference>
<evidence type="ECO:0000256" key="1">
    <source>
        <dbReference type="SAM" id="Coils"/>
    </source>
</evidence>
<dbReference type="InterPro" id="IPR009636">
    <property type="entry name" value="SCAF"/>
</dbReference>
<name>A0A1H0M7L9_9CLOT</name>
<organism evidence="2 3">
    <name type="scientific">Clostridium gasigenes</name>
    <dbReference type="NCBI Taxonomy" id="94869"/>
    <lineage>
        <taxon>Bacteria</taxon>
        <taxon>Bacillati</taxon>
        <taxon>Bacillota</taxon>
        <taxon>Clostridia</taxon>
        <taxon>Eubacteriales</taxon>
        <taxon>Clostridiaceae</taxon>
        <taxon>Clostridium</taxon>
    </lineage>
</organism>
<proteinExistence type="predicted"/>
<keyword evidence="1" id="KW-0175">Coiled coil</keyword>
<reference evidence="2 3" key="1">
    <citation type="submission" date="2016-10" db="EMBL/GenBank/DDBJ databases">
        <authorList>
            <person name="de Groot N.N."/>
        </authorList>
    </citation>
    <scope>NUCLEOTIDE SEQUENCE [LARGE SCALE GENOMIC DNA]</scope>
    <source>
        <strain evidence="2 3">DSM 12272</strain>
    </source>
</reference>
<dbReference type="EMBL" id="FNJM01000001">
    <property type="protein sequence ID" value="SDO76423.1"/>
    <property type="molecule type" value="Genomic_DNA"/>
</dbReference>
<keyword evidence="3" id="KW-1185">Reference proteome</keyword>
<feature type="coiled-coil region" evidence="1">
    <location>
        <begin position="32"/>
        <end position="66"/>
    </location>
</feature>